<dbReference type="EMBL" id="CP032427">
    <property type="protein sequence ID" value="AYC36027.1"/>
    <property type="molecule type" value="Genomic_DNA"/>
</dbReference>
<accession>A0AAI8KUF6</accession>
<dbReference type="PROSITE" id="PS51898">
    <property type="entry name" value="TYR_RECOMBINASE"/>
    <property type="match status" value="1"/>
</dbReference>
<organism evidence="4 5">
    <name type="scientific">Streptomyces griseorubiginosus</name>
    <dbReference type="NCBI Taxonomy" id="67304"/>
    <lineage>
        <taxon>Bacteria</taxon>
        <taxon>Bacillati</taxon>
        <taxon>Actinomycetota</taxon>
        <taxon>Actinomycetes</taxon>
        <taxon>Kitasatosporales</taxon>
        <taxon>Streptomycetaceae</taxon>
        <taxon>Streptomyces</taxon>
    </lineage>
</organism>
<dbReference type="GO" id="GO:0006310">
    <property type="term" value="P:DNA recombination"/>
    <property type="evidence" value="ECO:0007669"/>
    <property type="project" value="UniProtKB-KW"/>
</dbReference>
<dbReference type="KEGG" id="sge:DWG14_00235"/>
<evidence type="ECO:0000313" key="4">
    <source>
        <dbReference type="EMBL" id="AYC36027.1"/>
    </source>
</evidence>
<dbReference type="AlphaFoldDB" id="A0AAI8KUF6"/>
<evidence type="ECO:0000256" key="2">
    <source>
        <dbReference type="SAM" id="MobiDB-lite"/>
    </source>
</evidence>
<feature type="region of interest" description="Disordered" evidence="2">
    <location>
        <begin position="59"/>
        <end position="80"/>
    </location>
</feature>
<evidence type="ECO:0000313" key="5">
    <source>
        <dbReference type="Proteomes" id="UP000265765"/>
    </source>
</evidence>
<dbReference type="InterPro" id="IPR011010">
    <property type="entry name" value="DNA_brk_join_enz"/>
</dbReference>
<feature type="domain" description="Tyr recombinase" evidence="3">
    <location>
        <begin position="1"/>
        <end position="80"/>
    </location>
</feature>
<dbReference type="InterPro" id="IPR002104">
    <property type="entry name" value="Integrase_catalytic"/>
</dbReference>
<dbReference type="SUPFAM" id="SSF56349">
    <property type="entry name" value="DNA breaking-rejoining enzymes"/>
    <property type="match status" value="1"/>
</dbReference>
<sequence>MVHGMRPLEVTRLRLADLDLHRRTLRIRRGKGHQHVVHLDVLTLQLLAAWLTERRKNWPTSDNPHLLITSHCAPTPPSHP</sequence>
<dbReference type="GO" id="GO:0015074">
    <property type="term" value="P:DNA integration"/>
    <property type="evidence" value="ECO:0007669"/>
    <property type="project" value="InterPro"/>
</dbReference>
<evidence type="ECO:0000256" key="1">
    <source>
        <dbReference type="ARBA" id="ARBA00023172"/>
    </source>
</evidence>
<dbReference type="Proteomes" id="UP000265765">
    <property type="component" value="Chromosome"/>
</dbReference>
<dbReference type="Pfam" id="PF00589">
    <property type="entry name" value="Phage_integrase"/>
    <property type="match status" value="1"/>
</dbReference>
<dbReference type="GO" id="GO:0003677">
    <property type="term" value="F:DNA binding"/>
    <property type="evidence" value="ECO:0007669"/>
    <property type="project" value="InterPro"/>
</dbReference>
<gene>
    <name evidence="4" type="primary">xerC_1</name>
    <name evidence="4" type="ORF">DWG14_00235</name>
</gene>
<dbReference type="InterPro" id="IPR013762">
    <property type="entry name" value="Integrase-like_cat_sf"/>
</dbReference>
<reference evidence="4 5" key="1">
    <citation type="submission" date="2018-09" db="EMBL/GenBank/DDBJ databases">
        <title>Production of Trimethoprim by Streptomyces sp. 3E-1.</title>
        <authorList>
            <person name="Kang H.J."/>
            <person name="Kim S.B."/>
        </authorList>
    </citation>
    <scope>NUCLEOTIDE SEQUENCE [LARGE SCALE GENOMIC DNA]</scope>
    <source>
        <strain evidence="4 5">3E-1</strain>
    </source>
</reference>
<evidence type="ECO:0000259" key="3">
    <source>
        <dbReference type="PROSITE" id="PS51898"/>
    </source>
</evidence>
<protein>
    <submittedName>
        <fullName evidence="4">Tyrosine recombinase XerC</fullName>
    </submittedName>
</protein>
<proteinExistence type="predicted"/>
<dbReference type="Gene3D" id="1.10.443.10">
    <property type="entry name" value="Intergrase catalytic core"/>
    <property type="match status" value="1"/>
</dbReference>
<dbReference type="RefSeq" id="WP_107121096.1">
    <property type="nucleotide sequence ID" value="NZ_JBPJFL010000001.1"/>
</dbReference>
<keyword evidence="1" id="KW-0233">DNA recombination</keyword>
<name>A0AAI8KUF6_9ACTN</name>